<accession>A0A6J4K8D0</accession>
<gene>
    <name evidence="2" type="ORF">AVDCRST_MAG11-640</name>
</gene>
<organism evidence="2">
    <name type="scientific">uncultured Gemmatimonadaceae bacterium</name>
    <dbReference type="NCBI Taxonomy" id="246130"/>
    <lineage>
        <taxon>Bacteria</taxon>
        <taxon>Pseudomonadati</taxon>
        <taxon>Gemmatimonadota</taxon>
        <taxon>Gemmatimonadia</taxon>
        <taxon>Gemmatimonadales</taxon>
        <taxon>Gemmatimonadaceae</taxon>
        <taxon>environmental samples</taxon>
    </lineage>
</organism>
<proteinExistence type="predicted"/>
<evidence type="ECO:0000313" key="2">
    <source>
        <dbReference type="EMBL" id="CAA9298251.1"/>
    </source>
</evidence>
<feature type="region of interest" description="Disordered" evidence="1">
    <location>
        <begin position="1"/>
        <end position="23"/>
    </location>
</feature>
<dbReference type="AlphaFoldDB" id="A0A6J4K8D0"/>
<reference evidence="2" key="1">
    <citation type="submission" date="2020-02" db="EMBL/GenBank/DDBJ databases">
        <authorList>
            <person name="Meier V. D."/>
        </authorList>
    </citation>
    <scope>NUCLEOTIDE SEQUENCE</scope>
    <source>
        <strain evidence="2">AVDCRST_MAG11</strain>
    </source>
</reference>
<dbReference type="EMBL" id="CADCTU010000137">
    <property type="protein sequence ID" value="CAA9298251.1"/>
    <property type="molecule type" value="Genomic_DNA"/>
</dbReference>
<sequence>MWQPAAPGESAAVAHSIPAATPNGGGAAVNAGECCLVLKHVAGARAPPGWRTGVVQR</sequence>
<evidence type="ECO:0000256" key="1">
    <source>
        <dbReference type="SAM" id="MobiDB-lite"/>
    </source>
</evidence>
<protein>
    <submittedName>
        <fullName evidence="2">Uncharacterized protein</fullName>
    </submittedName>
</protein>
<name>A0A6J4K8D0_9BACT</name>